<sequence length="909" mass="97233">MPVRQDVQGDVKSQAITGYQATGAARAQPQGNADLDALGNANRQNSSFWSSLIQRGAAAGEALDNRKRAEAYLEGQQDNVLGKERSAVHESMQADYEQGYNRAQVGTDLAKFQLGIQKDAVDFVNAGKSPDDFAAHVKEQTDALLTSAGAQGMDLKAQDWQAWLGGVQSTRNTASDLYQSKSMERATYLRKASIAAEGSASIATFQAADEAGNPFQALDNMTAHIGRVYSDPTLSPQEKDGVFADFAAQAMGSARSSAAVEGVSTYFSKLPQFNALPTQVQTQIVAQAQRQYEQRAADESGAVFGYVSQVRAINDPDQLEREQPMTTFISNLNEAQNAHRISPSQMFGLVEEENTRRTKLRAAATKTNALLTGSTMSDIATTTGMTLGKTKTALEQTSAAANGGYSGGGLALIQRGLKSGAQDITSVGIEMLQQDAQSLGSIDSRNLKTDADGSPLYPTTVVSSLSNIKQAYDAAQRAGNNVQAAQLISGLPDAVAYGIRQASDANSVASVVYRRADDLAAGRVVALPASMPKEMLASTDDVTAGLFDTSLTQKGAARNILGVQSYLFTSAADKKVQEARLMQVNGAVSEEYTSLYQQGKLPALAGDDLKNWLVGRVSGRTVRVDDGTDNGSLMILPSVSNKAELFGSVDNNIIGQGLAPLIKEFKERNPGAQTVQLRYDNMSNELVVSATDKDNVLLTTSEGIPAGDVAQSVRAIEARLTSGGQGDGKGNLSVPGVGFMPFNNKNNFGIEQQTYNSAVTQLISYEGYTDQKGFSILAKHPTTGATLNEEKYVKQPEDTPQVATAKLGAYLNDKVLPSVMTEMPKFQSMPEYLRESVLKQLIETTYHAGNAQAFSGFLQKALHGDTVNAYKEFQASPLYKDAGAESRRNKDRLQLLQAVSQYGATQGIR</sequence>
<keyword evidence="2" id="KW-1185">Reference proteome</keyword>
<dbReference type="EMBL" id="LC776701">
    <property type="protein sequence ID" value="BEQ12901.1"/>
    <property type="molecule type" value="Genomic_DNA"/>
</dbReference>
<proteinExistence type="predicted"/>
<organism evidence="1 2">
    <name type="scientific">Pseudomonas phage Ep4</name>
    <dbReference type="NCBI Taxonomy" id="3057492"/>
    <lineage>
        <taxon>Viruses</taxon>
        <taxon>Duplodnaviria</taxon>
        <taxon>Heunggongvirae</taxon>
        <taxon>Uroviricota</taxon>
        <taxon>Caudoviricetes</taxon>
        <taxon>Autographivirales</taxon>
        <taxon>Autoscriptoviridae</taxon>
        <taxon>Corkvirinae</taxon>
        <taxon>Actinidiaevirus</taxon>
        <taxon>Actinidiaevirus Ep4</taxon>
    </lineage>
</organism>
<evidence type="ECO:0000313" key="2">
    <source>
        <dbReference type="Proteomes" id="UP001304640"/>
    </source>
</evidence>
<reference evidence="1 2" key="1">
    <citation type="submission" date="2023-07" db="EMBL/GenBank/DDBJ databases">
        <title>Complete genome sequence of Pseudomonas phage Ep4.</title>
        <authorList>
            <person name="Aono M."/>
            <person name="Yagi H."/>
            <person name="Kobayashi K."/>
        </authorList>
    </citation>
    <scope>NUCLEOTIDE SEQUENCE [LARGE SCALE GENOMIC DNA]</scope>
    <source>
        <strain evidence="1 2">Ep4</strain>
    </source>
</reference>
<evidence type="ECO:0000313" key="1">
    <source>
        <dbReference type="EMBL" id="BEQ12901.1"/>
    </source>
</evidence>
<protein>
    <submittedName>
        <fullName evidence="1">Internal virion protein B</fullName>
    </submittedName>
</protein>
<accession>A0AAU9EI06</accession>
<name>A0AAU9EI06_9CAUD</name>
<dbReference type="Proteomes" id="UP001304640">
    <property type="component" value="Segment"/>
</dbReference>
<gene>
    <name evidence="1" type="ORF">Ep4_042</name>
</gene>